<sequence length="130" mass="15095">MPFAIELKYIEETEKDLNVKFPDEFKSRMQKSNGGELETEVMEIELHPFFDKSDKKRISRTCNHIGLETRNARQWSGFPKNGIAIGSDGYGNQIILMHSGDGNLKETIYFWNHETRKTEIIAENINDIEE</sequence>
<dbReference type="InterPro" id="IPR037883">
    <property type="entry name" value="Knr4/Smi1-like_sf"/>
</dbReference>
<dbReference type="InterPro" id="IPR018958">
    <property type="entry name" value="Knr4/Smi1-like_dom"/>
</dbReference>
<keyword evidence="3" id="KW-1185">Reference proteome</keyword>
<dbReference type="EMBL" id="QFLI01000003">
    <property type="protein sequence ID" value="PXY01482.1"/>
    <property type="molecule type" value="Genomic_DNA"/>
</dbReference>
<comment type="caution">
    <text evidence="2">The sequence shown here is derived from an EMBL/GenBank/DDBJ whole genome shotgun (WGS) entry which is preliminary data.</text>
</comment>
<protein>
    <submittedName>
        <fullName evidence="2">SMI1/KNR4 family protein</fullName>
    </submittedName>
</protein>
<dbReference type="Pfam" id="PF09346">
    <property type="entry name" value="SMI1_KNR4"/>
    <property type="match status" value="1"/>
</dbReference>
<name>A0A2V3ZYC9_9BACT</name>
<reference evidence="2 3" key="1">
    <citation type="submission" date="2018-05" db="EMBL/GenBank/DDBJ databases">
        <title>Marinifilum breve JC075T sp. nov., a marine bacterium isolated from Yongle Blue Hole in the South China Sea.</title>
        <authorList>
            <person name="Fu T."/>
        </authorList>
    </citation>
    <scope>NUCLEOTIDE SEQUENCE [LARGE SCALE GENOMIC DNA]</scope>
    <source>
        <strain evidence="2 3">JC075</strain>
    </source>
</reference>
<dbReference type="RefSeq" id="WP_110360295.1">
    <property type="nucleotide sequence ID" value="NZ_QFLI01000003.1"/>
</dbReference>
<dbReference type="OrthoDB" id="1353528at2"/>
<proteinExistence type="predicted"/>
<evidence type="ECO:0000313" key="3">
    <source>
        <dbReference type="Proteomes" id="UP000248079"/>
    </source>
</evidence>
<dbReference type="Proteomes" id="UP000248079">
    <property type="component" value="Unassembled WGS sequence"/>
</dbReference>
<dbReference type="SUPFAM" id="SSF160631">
    <property type="entry name" value="SMI1/KNR4-like"/>
    <property type="match status" value="1"/>
</dbReference>
<feature type="domain" description="Knr4/Smi1-like" evidence="1">
    <location>
        <begin position="8"/>
        <end position="127"/>
    </location>
</feature>
<accession>A0A2V3ZYC9</accession>
<gene>
    <name evidence="2" type="ORF">DF185_08335</name>
</gene>
<dbReference type="Gene3D" id="3.40.1580.10">
    <property type="entry name" value="SMI1/KNR4-like"/>
    <property type="match status" value="1"/>
</dbReference>
<dbReference type="AlphaFoldDB" id="A0A2V3ZYC9"/>
<evidence type="ECO:0000259" key="1">
    <source>
        <dbReference type="Pfam" id="PF09346"/>
    </source>
</evidence>
<organism evidence="2 3">
    <name type="scientific">Marinifilum breve</name>
    <dbReference type="NCBI Taxonomy" id="2184082"/>
    <lineage>
        <taxon>Bacteria</taxon>
        <taxon>Pseudomonadati</taxon>
        <taxon>Bacteroidota</taxon>
        <taxon>Bacteroidia</taxon>
        <taxon>Marinilabiliales</taxon>
        <taxon>Marinifilaceae</taxon>
    </lineage>
</organism>
<evidence type="ECO:0000313" key="2">
    <source>
        <dbReference type="EMBL" id="PXY01482.1"/>
    </source>
</evidence>